<dbReference type="RefSeq" id="WP_279297923.1">
    <property type="nucleotide sequence ID" value="NZ_JAOTIF010000012.1"/>
</dbReference>
<dbReference type="Proteomes" id="UP001155483">
    <property type="component" value="Unassembled WGS sequence"/>
</dbReference>
<dbReference type="Gene3D" id="2.40.128.520">
    <property type="match status" value="1"/>
</dbReference>
<evidence type="ECO:0000259" key="2">
    <source>
        <dbReference type="Pfam" id="PF09917"/>
    </source>
</evidence>
<dbReference type="Pfam" id="PF09917">
    <property type="entry name" value="DUF2147"/>
    <property type="match status" value="1"/>
</dbReference>
<keyword evidence="1" id="KW-0732">Signal</keyword>
<evidence type="ECO:0000256" key="1">
    <source>
        <dbReference type="SAM" id="SignalP"/>
    </source>
</evidence>
<evidence type="ECO:0000313" key="4">
    <source>
        <dbReference type="Proteomes" id="UP001155483"/>
    </source>
</evidence>
<dbReference type="PANTHER" id="PTHR36919:SF2">
    <property type="entry name" value="BLL6627 PROTEIN"/>
    <property type="match status" value="1"/>
</dbReference>
<dbReference type="PANTHER" id="PTHR36919">
    <property type="entry name" value="BLR1215 PROTEIN"/>
    <property type="match status" value="1"/>
</dbReference>
<name>A0A9X2XP54_9BACT</name>
<feature type="chain" id="PRO_5040833843" evidence="1">
    <location>
        <begin position="26"/>
        <end position="148"/>
    </location>
</feature>
<feature type="domain" description="DUF2147" evidence="2">
    <location>
        <begin position="30"/>
        <end position="145"/>
    </location>
</feature>
<dbReference type="AlphaFoldDB" id="A0A9X2XP54"/>
<reference evidence="3" key="1">
    <citation type="submission" date="2022-09" db="EMBL/GenBank/DDBJ databases">
        <authorList>
            <person name="Yuan C."/>
            <person name="Ke Z."/>
        </authorList>
    </citation>
    <scope>NUCLEOTIDE SEQUENCE</scope>
    <source>
        <strain evidence="3">LB-8</strain>
    </source>
</reference>
<reference evidence="3" key="2">
    <citation type="submission" date="2023-04" db="EMBL/GenBank/DDBJ databases">
        <title>Paracnuella aquatica gen. nov., sp. nov., a member of the family Chitinophagaceae isolated from a hot spring.</title>
        <authorList>
            <person name="Wang C."/>
        </authorList>
    </citation>
    <scope>NUCLEOTIDE SEQUENCE</scope>
    <source>
        <strain evidence="3">LB-8</strain>
    </source>
</reference>
<dbReference type="EMBL" id="JAOTIF010000012">
    <property type="protein sequence ID" value="MCU7550483.1"/>
    <property type="molecule type" value="Genomic_DNA"/>
</dbReference>
<gene>
    <name evidence="3" type="ORF">OCK74_15300</name>
</gene>
<evidence type="ECO:0000313" key="3">
    <source>
        <dbReference type="EMBL" id="MCU7550483.1"/>
    </source>
</evidence>
<comment type="caution">
    <text evidence="3">The sequence shown here is derived from an EMBL/GenBank/DDBJ whole genome shotgun (WGS) entry which is preliminary data.</text>
</comment>
<protein>
    <submittedName>
        <fullName evidence="3">DUF2147 domain-containing protein</fullName>
    </submittedName>
</protein>
<accession>A0A9X2XP54</accession>
<keyword evidence="4" id="KW-1185">Reference proteome</keyword>
<feature type="signal peptide" evidence="1">
    <location>
        <begin position="1"/>
        <end position="25"/>
    </location>
</feature>
<organism evidence="3 4">
    <name type="scientific">Paraflavisolibacter caeni</name>
    <dbReference type="NCBI Taxonomy" id="2982496"/>
    <lineage>
        <taxon>Bacteria</taxon>
        <taxon>Pseudomonadati</taxon>
        <taxon>Bacteroidota</taxon>
        <taxon>Chitinophagia</taxon>
        <taxon>Chitinophagales</taxon>
        <taxon>Chitinophagaceae</taxon>
        <taxon>Paraflavisolibacter</taxon>
    </lineage>
</organism>
<proteinExistence type="predicted"/>
<dbReference type="InterPro" id="IPR019223">
    <property type="entry name" value="DUF2147"/>
</dbReference>
<sequence>MRKSLTILVLLMFSLNNSTCGQVKADDIIGVWMTVGNEPTKIRIYRTGEKYYGKIVWLKYPTNNGKPKLDTKNPDKNKRNQPVTGMVIMREFQFDGRDEWENGRIYDPESGKTYSCYLSLKDKNTMKVRGYIGIALVGRTEVWTRAEL</sequence>